<dbReference type="InterPro" id="IPR020846">
    <property type="entry name" value="MFS_dom"/>
</dbReference>
<dbReference type="SUPFAM" id="SSF103473">
    <property type="entry name" value="MFS general substrate transporter"/>
    <property type="match status" value="1"/>
</dbReference>
<evidence type="ECO:0000256" key="5">
    <source>
        <dbReference type="ARBA" id="ARBA00023136"/>
    </source>
</evidence>
<evidence type="ECO:0000256" key="3">
    <source>
        <dbReference type="ARBA" id="ARBA00022692"/>
    </source>
</evidence>
<dbReference type="EMBL" id="JBBNAF010000002">
    <property type="protein sequence ID" value="KAK9164601.1"/>
    <property type="molecule type" value="Genomic_DNA"/>
</dbReference>
<keyword evidence="9" id="KW-1185">Reference proteome</keyword>
<feature type="transmembrane region" description="Helical" evidence="6">
    <location>
        <begin position="170"/>
        <end position="192"/>
    </location>
</feature>
<keyword evidence="3 6" id="KW-0812">Transmembrane</keyword>
<feature type="transmembrane region" description="Helical" evidence="6">
    <location>
        <begin position="108"/>
        <end position="126"/>
    </location>
</feature>
<proteinExistence type="predicted"/>
<evidence type="ECO:0000256" key="6">
    <source>
        <dbReference type="SAM" id="Phobius"/>
    </source>
</evidence>
<feature type="domain" description="Major facilitator superfamily (MFS) profile" evidence="7">
    <location>
        <begin position="34"/>
        <end position="457"/>
    </location>
</feature>
<keyword evidence="5 6" id="KW-0472">Membrane</keyword>
<evidence type="ECO:0000256" key="4">
    <source>
        <dbReference type="ARBA" id="ARBA00022989"/>
    </source>
</evidence>
<dbReference type="PANTHER" id="PTHR23504">
    <property type="entry name" value="MAJOR FACILITATOR SUPERFAMILY DOMAIN-CONTAINING PROTEIN 10"/>
    <property type="match status" value="1"/>
</dbReference>
<keyword evidence="4 6" id="KW-1133">Transmembrane helix</keyword>
<dbReference type="AlphaFoldDB" id="A0AAP0L562"/>
<feature type="transmembrane region" description="Helical" evidence="6">
    <location>
        <begin position="38"/>
        <end position="57"/>
    </location>
</feature>
<comment type="subcellular location">
    <subcellularLocation>
        <location evidence="1">Membrane</location>
        <topology evidence="1">Multi-pass membrane protein</topology>
    </subcellularLocation>
</comment>
<dbReference type="GO" id="GO:0022857">
    <property type="term" value="F:transmembrane transporter activity"/>
    <property type="evidence" value="ECO:0007669"/>
    <property type="project" value="InterPro"/>
</dbReference>
<dbReference type="InterPro" id="IPR011701">
    <property type="entry name" value="MFS"/>
</dbReference>
<keyword evidence="2" id="KW-0813">Transport</keyword>
<dbReference type="CDD" id="cd17330">
    <property type="entry name" value="MFS_SLC46_TetA_like"/>
    <property type="match status" value="1"/>
</dbReference>
<reference evidence="8 9" key="1">
    <citation type="submission" date="2024-01" db="EMBL/GenBank/DDBJ databases">
        <title>Genome assemblies of Stephania.</title>
        <authorList>
            <person name="Yang L."/>
        </authorList>
    </citation>
    <scope>NUCLEOTIDE SEQUENCE [LARGE SCALE GENOMIC DNA]</scope>
    <source>
        <strain evidence="8">YNDBR</strain>
        <tissue evidence="8">Leaf</tissue>
    </source>
</reference>
<dbReference type="GO" id="GO:0016020">
    <property type="term" value="C:membrane"/>
    <property type="evidence" value="ECO:0007669"/>
    <property type="project" value="UniProtKB-SubCell"/>
</dbReference>
<gene>
    <name evidence="8" type="ORF">Syun_005503</name>
</gene>
<dbReference type="Pfam" id="PF07690">
    <property type="entry name" value="MFS_1"/>
    <property type="match status" value="1"/>
</dbReference>
<feature type="transmembrane region" description="Helical" evidence="6">
    <location>
        <begin position="428"/>
        <end position="447"/>
    </location>
</feature>
<dbReference type="PANTHER" id="PTHR23504:SF1">
    <property type="entry name" value="GH21943P-RELATED"/>
    <property type="match status" value="1"/>
</dbReference>
<dbReference type="PROSITE" id="PS50850">
    <property type="entry name" value="MFS"/>
    <property type="match status" value="1"/>
</dbReference>
<organism evidence="8 9">
    <name type="scientific">Stephania yunnanensis</name>
    <dbReference type="NCBI Taxonomy" id="152371"/>
    <lineage>
        <taxon>Eukaryota</taxon>
        <taxon>Viridiplantae</taxon>
        <taxon>Streptophyta</taxon>
        <taxon>Embryophyta</taxon>
        <taxon>Tracheophyta</taxon>
        <taxon>Spermatophyta</taxon>
        <taxon>Magnoliopsida</taxon>
        <taxon>Ranunculales</taxon>
        <taxon>Menispermaceae</taxon>
        <taxon>Menispermoideae</taxon>
        <taxon>Cissampelideae</taxon>
        <taxon>Stephania</taxon>
    </lineage>
</organism>
<dbReference type="Gene3D" id="1.20.1250.20">
    <property type="entry name" value="MFS general substrate transporter like domains"/>
    <property type="match status" value="1"/>
</dbReference>
<feature type="transmembrane region" description="Helical" evidence="6">
    <location>
        <begin position="307"/>
        <end position="326"/>
    </location>
</feature>
<accession>A0AAP0L562</accession>
<name>A0AAP0L562_9MAGN</name>
<feature type="transmembrane region" description="Helical" evidence="6">
    <location>
        <begin position="132"/>
        <end position="158"/>
    </location>
</feature>
<evidence type="ECO:0000313" key="9">
    <source>
        <dbReference type="Proteomes" id="UP001420932"/>
    </source>
</evidence>
<dbReference type="Proteomes" id="UP001420932">
    <property type="component" value="Unassembled WGS sequence"/>
</dbReference>
<evidence type="ECO:0000256" key="2">
    <source>
        <dbReference type="ARBA" id="ARBA00022448"/>
    </source>
</evidence>
<feature type="transmembrane region" description="Helical" evidence="6">
    <location>
        <begin position="363"/>
        <end position="383"/>
    </location>
</feature>
<feature type="transmembrane region" description="Helical" evidence="6">
    <location>
        <begin position="395"/>
        <end position="422"/>
    </location>
</feature>
<comment type="caution">
    <text evidence="8">The sequence shown here is derived from an EMBL/GenBank/DDBJ whole genome shotgun (WGS) entry which is preliminary data.</text>
</comment>
<evidence type="ECO:0000259" key="7">
    <source>
        <dbReference type="PROSITE" id="PS50850"/>
    </source>
</evidence>
<sequence length="469" mass="50770">MQFNIFIKEINIEGEGERERGREGEEERKMEFSGLGHLFVTVFLYNYASCIVIPAITDVTMAALCPGQDECSLAIYLTGFQQAITGLGGLIMTPVIGNLSDTYGRKAMLTLPFTLAIMPIVVLAYGRTRYFFYAYYIIKTLTAMVGEGSVLCLSLAYMADNIPEGRRASAFGILGGVSSAAFVCGTLTARFLSTTSTFKVSAFVAVIAAVYMQTLLADSSCRIGETSPLITKNGKAEVAPSDGDSRPKMPIGKKVPSLDDTVQLLRSSLTFTQAAVVAFFSNLGEGGLRASLLYFLKAQFHFEKNQFANLMLIIGITGTISQLLLMPLLSPFMREESLLRIGLFAGCVHIFLYSLAWSSWVPYFAGLFSVLAIFAPPCMRSIASKQVGPDEQGKAQGCISGICAFADIVSPLIFTPLTALFLSEKAPFHFPGFSIMCIGFALMIAYIQSVLIRTAPPISKIGNRTSAEA</sequence>
<evidence type="ECO:0000313" key="8">
    <source>
        <dbReference type="EMBL" id="KAK9164601.1"/>
    </source>
</evidence>
<dbReference type="InterPro" id="IPR036259">
    <property type="entry name" value="MFS_trans_sf"/>
</dbReference>
<evidence type="ECO:0000256" key="1">
    <source>
        <dbReference type="ARBA" id="ARBA00004141"/>
    </source>
</evidence>
<protein>
    <recommendedName>
        <fullName evidence="7">Major facilitator superfamily (MFS) profile domain-containing protein</fullName>
    </recommendedName>
</protein>